<comment type="subcellular location">
    <subcellularLocation>
        <location evidence="1">Periplasm</location>
    </subcellularLocation>
</comment>
<comment type="caution">
    <text evidence="4">The sequence shown here is derived from an EMBL/GenBank/DDBJ whole genome shotgun (WGS) entry which is preliminary data.</text>
</comment>
<dbReference type="InterPro" id="IPR050490">
    <property type="entry name" value="Bact_solute-bd_prot1"/>
</dbReference>
<evidence type="ECO:0000256" key="1">
    <source>
        <dbReference type="ARBA" id="ARBA00004418"/>
    </source>
</evidence>
<organism evidence="4 5">
    <name type="scientific">Corallincola platygyrae</name>
    <dbReference type="NCBI Taxonomy" id="1193278"/>
    <lineage>
        <taxon>Bacteria</taxon>
        <taxon>Pseudomonadati</taxon>
        <taxon>Pseudomonadota</taxon>
        <taxon>Gammaproteobacteria</taxon>
        <taxon>Alteromonadales</taxon>
        <taxon>Psychromonadaceae</taxon>
        <taxon>Corallincola</taxon>
    </lineage>
</organism>
<reference evidence="5" key="1">
    <citation type="journal article" date="2019" name="Int. J. Syst. Evol. Microbiol.">
        <title>The Global Catalogue of Microorganisms (GCM) 10K type strain sequencing project: providing services to taxonomists for standard genome sequencing and annotation.</title>
        <authorList>
            <consortium name="The Broad Institute Genomics Platform"/>
            <consortium name="The Broad Institute Genome Sequencing Center for Infectious Disease"/>
            <person name="Wu L."/>
            <person name="Ma J."/>
        </authorList>
    </citation>
    <scope>NUCLEOTIDE SEQUENCE [LARGE SCALE GENOMIC DNA]</scope>
    <source>
        <strain evidence="5">CGMCC 1.10992</strain>
    </source>
</reference>
<keyword evidence="3" id="KW-0813">Transport</keyword>
<evidence type="ECO:0000256" key="2">
    <source>
        <dbReference type="ARBA" id="ARBA00008520"/>
    </source>
</evidence>
<comment type="similarity">
    <text evidence="2">Belongs to the bacterial solute-binding protein 1 family.</text>
</comment>
<evidence type="ECO:0000256" key="3">
    <source>
        <dbReference type="ARBA" id="ARBA00022448"/>
    </source>
</evidence>
<dbReference type="Proteomes" id="UP001597380">
    <property type="component" value="Unassembled WGS sequence"/>
</dbReference>
<gene>
    <name evidence="4" type="ORF">ACFSJ3_00235</name>
</gene>
<dbReference type="Gene3D" id="3.40.190.10">
    <property type="entry name" value="Periplasmic binding protein-like II"/>
    <property type="match status" value="2"/>
</dbReference>
<dbReference type="PANTHER" id="PTHR43649">
    <property type="entry name" value="ARABINOSE-BINDING PROTEIN-RELATED"/>
    <property type="match status" value="1"/>
</dbReference>
<proteinExistence type="inferred from homology"/>
<dbReference type="InterPro" id="IPR006059">
    <property type="entry name" value="SBP"/>
</dbReference>
<dbReference type="Pfam" id="PF01547">
    <property type="entry name" value="SBP_bac_1"/>
    <property type="match status" value="1"/>
</dbReference>
<accession>A0ABW4XH84</accession>
<dbReference type="EMBL" id="JBHUHT010000003">
    <property type="protein sequence ID" value="MFD2094398.1"/>
    <property type="molecule type" value="Genomic_DNA"/>
</dbReference>
<evidence type="ECO:0000313" key="4">
    <source>
        <dbReference type="EMBL" id="MFD2094398.1"/>
    </source>
</evidence>
<evidence type="ECO:0000313" key="5">
    <source>
        <dbReference type="Proteomes" id="UP001597380"/>
    </source>
</evidence>
<keyword evidence="5" id="KW-1185">Reference proteome</keyword>
<name>A0ABW4XH84_9GAMM</name>
<protein>
    <submittedName>
        <fullName evidence="4">ABC transporter substrate-binding protein</fullName>
    </submittedName>
</protein>
<dbReference type="SUPFAM" id="SSF53850">
    <property type="entry name" value="Periplasmic binding protein-like II"/>
    <property type="match status" value="1"/>
</dbReference>
<dbReference type="RefSeq" id="WP_345337771.1">
    <property type="nucleotide sequence ID" value="NZ_BAABLI010000003.1"/>
</dbReference>
<dbReference type="PANTHER" id="PTHR43649:SF29">
    <property type="entry name" value="OSMOPROTECTIVE COMPOUNDS-BINDING PROTEIN GGTB"/>
    <property type="match status" value="1"/>
</dbReference>
<sequence>MRDTQLSCQTALNDWQTHRYGARSFSLLLRLLHVLAAFSLAWSSHAISSSDTLDPLVSSASQNEISVAILVTPNQRPPYYRVFSRFSEETGISVKIVPKSDSEYKRWLPMWLYTDIDSPDVLQWQASQRLFAHAKNGVILPITDIWQSMELEAALGHINSGVSWQGEIYGLPTSYYHWGLYYNPALIEKYGKPPQTWPEFTAICEALKRDGIVPIGLGNKNLWPAAAWFDYLDLRINGLAFHQALLAGDLPFSHPKVREVLTTWKKMIDAGLFNENHALIDWDQVVPELYREKVGFTLMANFINSKLNEANRNEIAFLPFPKIAAIPRYEVAPTDLIMIPKKAKNIIGAKKFIRFMARADIQQELNQLLGYLPPHLGAKAGQDLFVEEGAALLGNAAGVSQYFDRDAVPTFEKRALPIFASFLQNPNLNVAITALEQARQEVYLSEPQLQIP</sequence>